<dbReference type="AlphaFoldDB" id="A0A699RLI3"/>
<protein>
    <submittedName>
        <fullName evidence="2">Uncharacterized protein</fullName>
    </submittedName>
</protein>
<evidence type="ECO:0000256" key="1">
    <source>
        <dbReference type="SAM" id="MobiDB-lite"/>
    </source>
</evidence>
<evidence type="ECO:0000313" key="2">
    <source>
        <dbReference type="EMBL" id="GFC85927.1"/>
    </source>
</evidence>
<dbReference type="EMBL" id="BKCJ011102528">
    <property type="protein sequence ID" value="GFC85927.1"/>
    <property type="molecule type" value="Genomic_DNA"/>
</dbReference>
<name>A0A699RLI3_TANCI</name>
<accession>A0A699RLI3</accession>
<sequence length="105" mass="11610">KAKPYWRVVEHVNHKKFSDGGVIVLEDDPDIIHFENSSDLPHSTSLNDLDNATLHIDGQSTEVGVPPDIIIDVVDEDDDITEDEDALPHDLAESDNADLINVDVD</sequence>
<gene>
    <name evidence="2" type="ORF">Tci_857897</name>
</gene>
<organism evidence="2">
    <name type="scientific">Tanacetum cinerariifolium</name>
    <name type="common">Dalmatian daisy</name>
    <name type="synonym">Chrysanthemum cinerariifolium</name>
    <dbReference type="NCBI Taxonomy" id="118510"/>
    <lineage>
        <taxon>Eukaryota</taxon>
        <taxon>Viridiplantae</taxon>
        <taxon>Streptophyta</taxon>
        <taxon>Embryophyta</taxon>
        <taxon>Tracheophyta</taxon>
        <taxon>Spermatophyta</taxon>
        <taxon>Magnoliopsida</taxon>
        <taxon>eudicotyledons</taxon>
        <taxon>Gunneridae</taxon>
        <taxon>Pentapetalae</taxon>
        <taxon>asterids</taxon>
        <taxon>campanulids</taxon>
        <taxon>Asterales</taxon>
        <taxon>Asteraceae</taxon>
        <taxon>Asteroideae</taxon>
        <taxon>Anthemideae</taxon>
        <taxon>Anthemidinae</taxon>
        <taxon>Tanacetum</taxon>
    </lineage>
</organism>
<feature type="region of interest" description="Disordered" evidence="1">
    <location>
        <begin position="80"/>
        <end position="105"/>
    </location>
</feature>
<comment type="caution">
    <text evidence="2">The sequence shown here is derived from an EMBL/GenBank/DDBJ whole genome shotgun (WGS) entry which is preliminary data.</text>
</comment>
<feature type="non-terminal residue" evidence="2">
    <location>
        <position position="105"/>
    </location>
</feature>
<feature type="non-terminal residue" evidence="2">
    <location>
        <position position="1"/>
    </location>
</feature>
<reference evidence="2" key="1">
    <citation type="journal article" date="2019" name="Sci. Rep.">
        <title>Draft genome of Tanacetum cinerariifolium, the natural source of mosquito coil.</title>
        <authorList>
            <person name="Yamashiro T."/>
            <person name="Shiraishi A."/>
            <person name="Satake H."/>
            <person name="Nakayama K."/>
        </authorList>
    </citation>
    <scope>NUCLEOTIDE SEQUENCE</scope>
</reference>
<proteinExistence type="predicted"/>